<proteinExistence type="predicted"/>
<name>A0A139MZI6_STRCR</name>
<evidence type="ECO:0000313" key="1">
    <source>
        <dbReference type="EMBL" id="KXT68974.1"/>
    </source>
</evidence>
<gene>
    <name evidence="1" type="ORF">SCRDD08_01625</name>
</gene>
<dbReference type="EMBL" id="LQRD01000062">
    <property type="protein sequence ID" value="KXT68974.1"/>
    <property type="molecule type" value="Genomic_DNA"/>
</dbReference>
<accession>A0A139MZI6</accession>
<dbReference type="Proteomes" id="UP000070377">
    <property type="component" value="Unassembled WGS sequence"/>
</dbReference>
<organism evidence="1 2">
    <name type="scientific">Streptococcus cristatus</name>
    <dbReference type="NCBI Taxonomy" id="45634"/>
    <lineage>
        <taxon>Bacteria</taxon>
        <taxon>Bacillati</taxon>
        <taxon>Bacillota</taxon>
        <taxon>Bacilli</taxon>
        <taxon>Lactobacillales</taxon>
        <taxon>Streptococcaceae</taxon>
        <taxon>Streptococcus</taxon>
    </lineage>
</organism>
<sequence>MVIKLCLAGLFLIIGEKFGSFLPFVKSIKALSKKRDKTVAILRLLSYF</sequence>
<reference evidence="1 2" key="1">
    <citation type="submission" date="2016-01" db="EMBL/GenBank/DDBJ databases">
        <title>Highly variable Streptococcus oralis are common among viridans streptococci isolated from primates.</title>
        <authorList>
            <person name="Denapaite D."/>
            <person name="Rieger M."/>
            <person name="Koendgen S."/>
            <person name="Brueckner R."/>
            <person name="Ochigava I."/>
            <person name="Kappeler P."/>
            <person name="Maetz-Rensing K."/>
            <person name="Leendertz F."/>
            <person name="Hakenbeck R."/>
        </authorList>
    </citation>
    <scope>NUCLEOTIDE SEQUENCE [LARGE SCALE GENOMIC DNA]</scope>
    <source>
        <strain evidence="1 2">DD08</strain>
    </source>
</reference>
<dbReference type="AlphaFoldDB" id="A0A139MZI6"/>
<comment type="caution">
    <text evidence="1">The sequence shown here is derived from an EMBL/GenBank/DDBJ whole genome shotgun (WGS) entry which is preliminary data.</text>
</comment>
<dbReference type="STRING" id="45634.SCRDD08_01625"/>
<evidence type="ECO:0000313" key="2">
    <source>
        <dbReference type="Proteomes" id="UP000070377"/>
    </source>
</evidence>
<dbReference type="PATRIC" id="fig|45634.12.peg.1698"/>
<protein>
    <submittedName>
        <fullName evidence="1">Uncharacterized protein</fullName>
    </submittedName>
</protein>